<dbReference type="Proteomes" id="UP001169719">
    <property type="component" value="Unassembled WGS sequence"/>
</dbReference>
<accession>A0ABT7Y7I4</accession>
<dbReference type="EMBL" id="JAUEOZ010000003">
    <property type="protein sequence ID" value="MDN2484012.1"/>
    <property type="molecule type" value="Genomic_DNA"/>
</dbReference>
<evidence type="ECO:0008006" key="3">
    <source>
        <dbReference type="Google" id="ProtNLM"/>
    </source>
</evidence>
<protein>
    <recommendedName>
        <fullName evidence="3">DUF3630 domain-containing protein</fullName>
    </recommendedName>
</protein>
<name>A0ABT7Y7I4_9VIBR</name>
<gene>
    <name evidence="1" type="ORF">QWJ08_21890</name>
</gene>
<proteinExistence type="predicted"/>
<comment type="caution">
    <text evidence="1">The sequence shown here is derived from an EMBL/GenBank/DDBJ whole genome shotgun (WGS) entry which is preliminary data.</text>
</comment>
<dbReference type="RefSeq" id="WP_289964214.1">
    <property type="nucleotide sequence ID" value="NZ_JAUEOZ010000003.1"/>
</dbReference>
<evidence type="ECO:0000313" key="1">
    <source>
        <dbReference type="EMBL" id="MDN2484012.1"/>
    </source>
</evidence>
<reference evidence="1" key="1">
    <citation type="submission" date="2024-05" db="EMBL/GenBank/DDBJ databases">
        <title>Genome Sequences of Four Agar- Degrading Marine Bacteria.</title>
        <authorList>
            <person name="Phillips E.K."/>
            <person name="Shaffer J.C."/>
            <person name="Henson M.W."/>
            <person name="Temperton B."/>
            <person name="Thrash C.J."/>
            <person name="Martin M.O."/>
        </authorList>
    </citation>
    <scope>NUCLEOTIDE SEQUENCE</scope>
    <source>
        <strain evidence="1">EKP203</strain>
    </source>
</reference>
<keyword evidence="2" id="KW-1185">Reference proteome</keyword>
<evidence type="ECO:0000313" key="2">
    <source>
        <dbReference type="Proteomes" id="UP001169719"/>
    </source>
</evidence>
<organism evidence="1 2">
    <name type="scientific">Vibrio agarivorans</name>
    <dbReference type="NCBI Taxonomy" id="153622"/>
    <lineage>
        <taxon>Bacteria</taxon>
        <taxon>Pseudomonadati</taxon>
        <taxon>Pseudomonadota</taxon>
        <taxon>Gammaproteobacteria</taxon>
        <taxon>Vibrionales</taxon>
        <taxon>Vibrionaceae</taxon>
        <taxon>Vibrio</taxon>
    </lineage>
</organism>
<sequence>MEIVLADSSSPRIEIWDFTAEIVVQLSELSVEVPLIEIDDDQDNLFVTVRDREYLSGIYLGIEVDNGRVNIWLNERGHSGGDPTLDSFDFCLSEAADQLSNVCQMYINSPKF</sequence>